<dbReference type="EMBL" id="LR796776">
    <property type="protein sequence ID" value="CAB4165639.1"/>
    <property type="molecule type" value="Genomic_DNA"/>
</dbReference>
<reference evidence="3" key="1">
    <citation type="submission" date="2020-04" db="EMBL/GenBank/DDBJ databases">
        <authorList>
            <person name="Chiriac C."/>
            <person name="Salcher M."/>
            <person name="Ghai R."/>
            <person name="Kavagutti S V."/>
        </authorList>
    </citation>
    <scope>NUCLEOTIDE SEQUENCE</scope>
</reference>
<dbReference type="EMBL" id="LR797099">
    <property type="protein sequence ID" value="CAB4186711.1"/>
    <property type="molecule type" value="Genomic_DNA"/>
</dbReference>
<dbReference type="SUPFAM" id="SSF53335">
    <property type="entry name" value="S-adenosyl-L-methionine-dependent methyltransferases"/>
    <property type="match status" value="1"/>
</dbReference>
<name>A0A6J5P1H0_9CAUD</name>
<dbReference type="GO" id="GO:0008168">
    <property type="term" value="F:methyltransferase activity"/>
    <property type="evidence" value="ECO:0007669"/>
    <property type="project" value="UniProtKB-KW"/>
</dbReference>
<evidence type="ECO:0000313" key="3">
    <source>
        <dbReference type="EMBL" id="CAB4165639.1"/>
    </source>
</evidence>
<proteinExistence type="predicted"/>
<dbReference type="NCBIfam" id="TIGR01444">
    <property type="entry name" value="fkbM_fam"/>
    <property type="match status" value="1"/>
</dbReference>
<protein>
    <submittedName>
        <fullName evidence="3">FkbM_fam, methyltransferase, FkbM family</fullName>
    </submittedName>
</protein>
<dbReference type="PANTHER" id="PTHR34203">
    <property type="entry name" value="METHYLTRANSFERASE, FKBM FAMILY PROTEIN"/>
    <property type="match status" value="1"/>
</dbReference>
<keyword evidence="3" id="KW-0808">Transferase</keyword>
<organism evidence="3">
    <name type="scientific">uncultured Caudovirales phage</name>
    <dbReference type="NCBI Taxonomy" id="2100421"/>
    <lineage>
        <taxon>Viruses</taxon>
        <taxon>Duplodnaviria</taxon>
        <taxon>Heunggongvirae</taxon>
        <taxon>Uroviricota</taxon>
        <taxon>Caudoviricetes</taxon>
        <taxon>Peduoviridae</taxon>
        <taxon>Maltschvirus</taxon>
        <taxon>Maltschvirus maltsch</taxon>
    </lineage>
</organism>
<keyword evidence="3" id="KW-0489">Methyltransferase</keyword>
<accession>A0A6J5P1H0</accession>
<evidence type="ECO:0000313" key="2">
    <source>
        <dbReference type="EMBL" id="CAB4164121.1"/>
    </source>
</evidence>
<gene>
    <name evidence="4" type="ORF">UFOVP1146_57</name>
    <name evidence="5" type="ORF">UFOVP1638_88</name>
    <name evidence="2" type="ORF">UFOVP812_390</name>
    <name evidence="3" type="ORF">UFOVP818_175</name>
</gene>
<evidence type="ECO:0000313" key="5">
    <source>
        <dbReference type="EMBL" id="CAB4220915.1"/>
    </source>
</evidence>
<evidence type="ECO:0000313" key="4">
    <source>
        <dbReference type="EMBL" id="CAB4186711.1"/>
    </source>
</evidence>
<dbReference type="InterPro" id="IPR006342">
    <property type="entry name" value="FkbM_mtfrase"/>
</dbReference>
<dbReference type="PANTHER" id="PTHR34203:SF15">
    <property type="entry name" value="SLL1173 PROTEIN"/>
    <property type="match status" value="1"/>
</dbReference>
<dbReference type="InterPro" id="IPR029063">
    <property type="entry name" value="SAM-dependent_MTases_sf"/>
</dbReference>
<feature type="domain" description="Methyltransferase FkbM" evidence="1">
    <location>
        <begin position="52"/>
        <end position="191"/>
    </location>
</feature>
<dbReference type="EMBL" id="LR797502">
    <property type="protein sequence ID" value="CAB4220915.1"/>
    <property type="molecule type" value="Genomic_DNA"/>
</dbReference>
<evidence type="ECO:0000259" key="1">
    <source>
        <dbReference type="Pfam" id="PF05050"/>
    </source>
</evidence>
<dbReference type="InterPro" id="IPR052514">
    <property type="entry name" value="SAM-dependent_MTase"/>
</dbReference>
<dbReference type="Pfam" id="PF05050">
    <property type="entry name" value="Methyltransf_21"/>
    <property type="match status" value="1"/>
</dbReference>
<dbReference type="GO" id="GO:0032259">
    <property type="term" value="P:methylation"/>
    <property type="evidence" value="ECO:0007669"/>
    <property type="project" value="UniProtKB-KW"/>
</dbReference>
<dbReference type="EMBL" id="LR796758">
    <property type="protein sequence ID" value="CAB4164121.1"/>
    <property type="molecule type" value="Genomic_DNA"/>
</dbReference>
<sequence>MYESYGWWFPDTEDHFPKMIAKGISKGGPAEYQWQVRDKSLTHVRQRRTALDIGANVGLWSRSLITKFDKVVGFEPVPMFRECLEKNVVGQNFFISPVALGDQDTHVNMIITEGNTGHTHIDPASIGTGNTPVIKLDNLGIDNVDYIKIDCEGYEYRVLQGGEQTIRYWKPVIVIEQKPHDAYSKEYGQFAAIELLESWGMIKLDQVKDDWVMGWA</sequence>
<dbReference type="Gene3D" id="3.40.50.150">
    <property type="entry name" value="Vaccinia Virus protein VP39"/>
    <property type="match status" value="1"/>
</dbReference>